<evidence type="ECO:0000256" key="2">
    <source>
        <dbReference type="ARBA" id="ARBA00004496"/>
    </source>
</evidence>
<dbReference type="InterPro" id="IPR015419">
    <property type="entry name" value="CTAG/Pcc1"/>
</dbReference>
<evidence type="ECO:0000256" key="5">
    <source>
        <dbReference type="ARBA" id="ARBA00022694"/>
    </source>
</evidence>
<dbReference type="Gene3D" id="3.30.310.50">
    <property type="entry name" value="Alpha-D-phosphohexomutase, C-terminal domain"/>
    <property type="match status" value="1"/>
</dbReference>
<dbReference type="InParanoid" id="A0A286UAC1"/>
<dbReference type="GO" id="GO:0005737">
    <property type="term" value="C:cytoplasm"/>
    <property type="evidence" value="ECO:0007669"/>
    <property type="project" value="UniProtKB-SubCell"/>
</dbReference>
<protein>
    <submittedName>
        <fullName evidence="8">Transcription factor Pcc1</fullName>
    </submittedName>
</protein>
<evidence type="ECO:0000313" key="9">
    <source>
        <dbReference type="Proteomes" id="UP000217199"/>
    </source>
</evidence>
<organism evidence="8 9">
    <name type="scientific">Pyrrhoderma noxium</name>
    <dbReference type="NCBI Taxonomy" id="2282107"/>
    <lineage>
        <taxon>Eukaryota</taxon>
        <taxon>Fungi</taxon>
        <taxon>Dikarya</taxon>
        <taxon>Basidiomycota</taxon>
        <taxon>Agaricomycotina</taxon>
        <taxon>Agaricomycetes</taxon>
        <taxon>Hymenochaetales</taxon>
        <taxon>Hymenochaetaceae</taxon>
        <taxon>Pyrrhoderma</taxon>
    </lineage>
</organism>
<sequence>MSSSSTADWHSLTIRIPFFTSRHAHICLMVFEADPELQAQFVKRTAEIDGSDLIVTFTCRTVRLTRLTINSFFEKLDIFLRITKEFGLDAEDPDPAYAGVCEGRGGAGGDSQGGEGGGREGGGREGGGG</sequence>
<dbReference type="OrthoDB" id="10025739at2759"/>
<keyword evidence="6" id="KW-0539">Nucleus</keyword>
<evidence type="ECO:0000256" key="3">
    <source>
        <dbReference type="ARBA" id="ARBA00007073"/>
    </source>
</evidence>
<comment type="caution">
    <text evidence="8">The sequence shown here is derived from an EMBL/GenBank/DDBJ whole genome shotgun (WGS) entry which is preliminary data.</text>
</comment>
<gene>
    <name evidence="8" type="ORF">PNOK_0813700</name>
</gene>
<dbReference type="Pfam" id="PF09341">
    <property type="entry name" value="Pcc1"/>
    <property type="match status" value="1"/>
</dbReference>
<dbReference type="AlphaFoldDB" id="A0A286UAC1"/>
<dbReference type="GO" id="GO:0070525">
    <property type="term" value="P:tRNA threonylcarbamoyladenosine metabolic process"/>
    <property type="evidence" value="ECO:0007669"/>
    <property type="project" value="TreeGrafter"/>
</dbReference>
<evidence type="ECO:0000313" key="8">
    <source>
        <dbReference type="EMBL" id="PAV16517.1"/>
    </source>
</evidence>
<proteinExistence type="inferred from homology"/>
<evidence type="ECO:0000256" key="6">
    <source>
        <dbReference type="ARBA" id="ARBA00023242"/>
    </source>
</evidence>
<evidence type="ECO:0000256" key="7">
    <source>
        <dbReference type="SAM" id="MobiDB-lite"/>
    </source>
</evidence>
<dbReference type="FunCoup" id="A0A286UAC1">
    <property type="interactions" value="5"/>
</dbReference>
<keyword evidence="4" id="KW-0963">Cytoplasm</keyword>
<dbReference type="EMBL" id="NBII01000008">
    <property type="protein sequence ID" value="PAV16517.1"/>
    <property type="molecule type" value="Genomic_DNA"/>
</dbReference>
<comment type="similarity">
    <text evidence="3">Belongs to the CTAG/PCC1 family.</text>
</comment>
<dbReference type="GO" id="GO:0000408">
    <property type="term" value="C:EKC/KEOPS complex"/>
    <property type="evidence" value="ECO:0007669"/>
    <property type="project" value="TreeGrafter"/>
</dbReference>
<feature type="compositionally biased region" description="Gly residues" evidence="7">
    <location>
        <begin position="102"/>
        <end position="116"/>
    </location>
</feature>
<comment type="subcellular location">
    <subcellularLocation>
        <location evidence="2">Cytoplasm</location>
    </subcellularLocation>
    <subcellularLocation>
        <location evidence="1">Nucleus</location>
    </subcellularLocation>
</comment>
<accession>A0A286UAC1</accession>
<keyword evidence="9" id="KW-1185">Reference proteome</keyword>
<feature type="region of interest" description="Disordered" evidence="7">
    <location>
        <begin position="99"/>
        <end position="129"/>
    </location>
</feature>
<dbReference type="FunFam" id="3.30.310.50:FF:000005">
    <property type="entry name" value="L antigen family member 3"/>
    <property type="match status" value="1"/>
</dbReference>
<dbReference type="GO" id="GO:0005634">
    <property type="term" value="C:nucleus"/>
    <property type="evidence" value="ECO:0007669"/>
    <property type="project" value="UniProtKB-SubCell"/>
</dbReference>
<evidence type="ECO:0000256" key="1">
    <source>
        <dbReference type="ARBA" id="ARBA00004123"/>
    </source>
</evidence>
<keyword evidence="5" id="KW-0819">tRNA processing</keyword>
<name>A0A286UAC1_9AGAM</name>
<reference evidence="8 9" key="1">
    <citation type="journal article" date="2017" name="Mol. Ecol.">
        <title>Comparative and population genomic landscape of Phellinus noxius: A hypervariable fungus causing root rot in trees.</title>
        <authorList>
            <person name="Chung C.L."/>
            <person name="Lee T.J."/>
            <person name="Akiba M."/>
            <person name="Lee H.H."/>
            <person name="Kuo T.H."/>
            <person name="Liu D."/>
            <person name="Ke H.M."/>
            <person name="Yokoi T."/>
            <person name="Roa M.B."/>
            <person name="Lu M.J."/>
            <person name="Chang Y.Y."/>
            <person name="Ann P.J."/>
            <person name="Tsai J.N."/>
            <person name="Chen C.Y."/>
            <person name="Tzean S.S."/>
            <person name="Ota Y."/>
            <person name="Hattori T."/>
            <person name="Sahashi N."/>
            <person name="Liou R.F."/>
            <person name="Kikuchi T."/>
            <person name="Tsai I.J."/>
        </authorList>
    </citation>
    <scope>NUCLEOTIDE SEQUENCE [LARGE SCALE GENOMIC DNA]</scope>
    <source>
        <strain evidence="8 9">FFPRI411160</strain>
    </source>
</reference>
<dbReference type="GO" id="GO:0008033">
    <property type="term" value="P:tRNA processing"/>
    <property type="evidence" value="ECO:0007669"/>
    <property type="project" value="UniProtKB-KW"/>
</dbReference>
<dbReference type="PANTHER" id="PTHR31283">
    <property type="entry name" value="EKC/KEOPS COMPLEX SUBUNIT PCC1 FAMILY MEMBER"/>
    <property type="match status" value="1"/>
</dbReference>
<evidence type="ECO:0000256" key="4">
    <source>
        <dbReference type="ARBA" id="ARBA00022490"/>
    </source>
</evidence>
<dbReference type="Proteomes" id="UP000217199">
    <property type="component" value="Unassembled WGS sequence"/>
</dbReference>
<dbReference type="PANTHER" id="PTHR31283:SF5">
    <property type="entry name" value="EKC_KEOPS COMPLEX SUBUNIT LAGE3"/>
    <property type="match status" value="1"/>
</dbReference>